<protein>
    <submittedName>
        <fullName evidence="1">PTS glucose transporter subunit IIA</fullName>
    </submittedName>
</protein>
<dbReference type="EMBL" id="SRZB01000047">
    <property type="protein sequence ID" value="TGX96797.1"/>
    <property type="molecule type" value="Genomic_DNA"/>
</dbReference>
<organism evidence="1 2">
    <name type="scientific">Hominisplanchenecus murintestinalis</name>
    <dbReference type="NCBI Taxonomy" id="2941517"/>
    <lineage>
        <taxon>Bacteria</taxon>
        <taxon>Bacillati</taxon>
        <taxon>Bacillota</taxon>
        <taxon>Clostridia</taxon>
        <taxon>Lachnospirales</taxon>
        <taxon>Lachnospiraceae</taxon>
        <taxon>Hominisplanchenecus</taxon>
    </lineage>
</organism>
<gene>
    <name evidence="1" type="ORF">E5357_14995</name>
</gene>
<keyword evidence="1" id="KW-0762">Sugar transport</keyword>
<evidence type="ECO:0000313" key="1">
    <source>
        <dbReference type="EMBL" id="TGX96797.1"/>
    </source>
</evidence>
<dbReference type="Proteomes" id="UP000307720">
    <property type="component" value="Unassembled WGS sequence"/>
</dbReference>
<accession>A0AC61QW58</accession>
<evidence type="ECO:0000313" key="2">
    <source>
        <dbReference type="Proteomes" id="UP000307720"/>
    </source>
</evidence>
<keyword evidence="1" id="KW-0813">Transport</keyword>
<proteinExistence type="predicted"/>
<keyword evidence="2" id="KW-1185">Reference proteome</keyword>
<name>A0AC61QW58_9FIRM</name>
<sequence length="709" mass="75841">MKDKIFGVLQRVGRSFMLPIAILPVAGLLLGLGGSLTNETMLETYGLMGVMGPGTFLNAVFQVMSDAGNIVFANLPIIFAMGVAIGMTKKEKEVAALAAAIAFFIMHASIGAMIANHGGADRMLSGATASVCGITSLQMGVFGGILVGLGVAALHNKFYKIELPQVLSFFGGTRFVPIISALAYTVIGILMFYIWPVIQNGIYAVGNVVLNSGYAGTWVYGLMERLLIPFGLHHVFYLPFWQTALGGTMEVAGQMVEGAQNIFFAQLADPSTEQFAVSATRFMSGKFPLMIFGLPGAALAMYKTAKPEKKKVVAGLLMSAALTSMLTGITEPLEFTFLFVAPLLYGLHCVFAGAAYMLMHVFNVGVGMTFSGGMIDLFLFGILQGNGKTNWIWVVIVGIVYFAVYYFLFSFLIRKMDLKTPGRDDSEEVKLYRRSDVDAKKKGAADGSHAEDELSKTICQGLGGKKNISDVDCCATRLRCTVYKAELVNDNMLKGTGASGVVHKGNGVQIIYGPRVTVVKSNLEDYLETAPDEEYIGGAEAAEAEQVKETSERTVKESIIISSPITGTAADLATAPDEAFAGKMMGDGAVVTPTDSYVRAPEDGEVGFVFETGHAVGFVTDSGMNLLIHVGIDTVNLKGEGFEVLVENGQKVKKGTPLLKLDLEYLKAHAPSVVSPVLCTELEENQQVRLLKKGAVQAGEALFAVDICE</sequence>
<comment type="caution">
    <text evidence="1">The sequence shown here is derived from an EMBL/GenBank/DDBJ whole genome shotgun (WGS) entry which is preliminary data.</text>
</comment>
<reference evidence="1" key="1">
    <citation type="submission" date="2019-04" db="EMBL/GenBank/DDBJ databases">
        <title>Microbes associate with the intestines of laboratory mice.</title>
        <authorList>
            <person name="Navarre W."/>
            <person name="Wong E."/>
            <person name="Huang K."/>
            <person name="Tropini C."/>
            <person name="Ng K."/>
            <person name="Yu B."/>
        </authorList>
    </citation>
    <scope>NUCLEOTIDE SEQUENCE</scope>
    <source>
        <strain evidence="1">NM72_1-8</strain>
    </source>
</reference>